<evidence type="ECO:0000313" key="4">
    <source>
        <dbReference type="Proteomes" id="UP000293912"/>
    </source>
</evidence>
<dbReference type="CDD" id="cd01833">
    <property type="entry name" value="XynB_like"/>
    <property type="match status" value="1"/>
</dbReference>
<evidence type="ECO:0000259" key="2">
    <source>
        <dbReference type="Pfam" id="PF13472"/>
    </source>
</evidence>
<dbReference type="InterPro" id="IPR051532">
    <property type="entry name" value="Ester_Hydrolysis_Enzymes"/>
</dbReference>
<sequence length="257" mass="25963" precursor="true">MPQRFLAHACLVGLSALLSACGGGDSGDDAGGGGSSAEKVASCGLSGGPLRIMPLGDSITEGEAGHNSYRRVLWQRLNGAGCSVNLVGSKSGVSRGSRDSGSVNPPNADFDLDHEGYWDYSVNELAPRVGGLVAQAQPDVVLVHLGTNDVLAGQSASGIAAELGGVIDAIRAGKPDAHILLAKIIPAAPDPSGTAALNRLIDGVASGRSSATSPIAVVNQASGYSTGDNYDGVHPNVSGESKLGNRWADAVLAWRTQ</sequence>
<dbReference type="KEGG" id="hpse:HPF_13445"/>
<dbReference type="InterPro" id="IPR013830">
    <property type="entry name" value="SGNH_hydro"/>
</dbReference>
<dbReference type="GO" id="GO:0004622">
    <property type="term" value="F:phosphatidylcholine lysophospholipase activity"/>
    <property type="evidence" value="ECO:0007669"/>
    <property type="project" value="TreeGrafter"/>
</dbReference>
<organism evidence="3 4">
    <name type="scientific">Hydrogenophaga pseudoflava</name>
    <name type="common">Pseudomonas carboxydoflava</name>
    <dbReference type="NCBI Taxonomy" id="47421"/>
    <lineage>
        <taxon>Bacteria</taxon>
        <taxon>Pseudomonadati</taxon>
        <taxon>Pseudomonadota</taxon>
        <taxon>Betaproteobacteria</taxon>
        <taxon>Burkholderiales</taxon>
        <taxon>Comamonadaceae</taxon>
        <taxon>Hydrogenophaga</taxon>
    </lineage>
</organism>
<dbReference type="InterPro" id="IPR036514">
    <property type="entry name" value="SGNH_hydro_sf"/>
</dbReference>
<dbReference type="PANTHER" id="PTHR30383:SF2">
    <property type="entry name" value="CELLULOSE-BINDING PROTEIN"/>
    <property type="match status" value="1"/>
</dbReference>
<feature type="signal peptide" evidence="1">
    <location>
        <begin position="1"/>
        <end position="20"/>
    </location>
</feature>
<accession>A0A4P6X4M5</accession>
<keyword evidence="3" id="KW-0378">Hydrolase</keyword>
<dbReference type="EMBL" id="CP037867">
    <property type="protein sequence ID" value="QBM28701.1"/>
    <property type="molecule type" value="Genomic_DNA"/>
</dbReference>
<feature type="domain" description="SGNH hydrolase-type esterase" evidence="2">
    <location>
        <begin position="55"/>
        <end position="239"/>
    </location>
</feature>
<keyword evidence="1" id="KW-0732">Signal</keyword>
<evidence type="ECO:0000313" key="3">
    <source>
        <dbReference type="EMBL" id="QBM28701.1"/>
    </source>
</evidence>
<reference evidence="3 4" key="1">
    <citation type="submission" date="2019-03" db="EMBL/GenBank/DDBJ databases">
        <authorList>
            <person name="Sebastian G."/>
            <person name="Baumann P."/>
            <person name="Ruckert C."/>
            <person name="Kalinowski J."/>
            <person name="Nebel B."/>
            <person name="Takors R."/>
            <person name="Blombach B."/>
        </authorList>
    </citation>
    <scope>NUCLEOTIDE SEQUENCE [LARGE SCALE GENOMIC DNA]</scope>
    <source>
        <strain evidence="3 4">DSM 1084</strain>
    </source>
</reference>
<dbReference type="Pfam" id="PF13472">
    <property type="entry name" value="Lipase_GDSL_2"/>
    <property type="match status" value="1"/>
</dbReference>
<dbReference type="PROSITE" id="PS51257">
    <property type="entry name" value="PROKAR_LIPOPROTEIN"/>
    <property type="match status" value="1"/>
</dbReference>
<dbReference type="Gene3D" id="3.40.50.1110">
    <property type="entry name" value="SGNH hydrolase"/>
    <property type="match status" value="1"/>
</dbReference>
<dbReference type="RefSeq" id="WP_079365794.1">
    <property type="nucleotide sequence ID" value="NZ_CP037867.1"/>
</dbReference>
<dbReference type="PANTHER" id="PTHR30383">
    <property type="entry name" value="THIOESTERASE 1/PROTEASE 1/LYSOPHOSPHOLIPASE L1"/>
    <property type="match status" value="1"/>
</dbReference>
<gene>
    <name evidence="3" type="ORF">HPF_13445</name>
</gene>
<proteinExistence type="predicted"/>
<dbReference type="AlphaFoldDB" id="A0A4P6X4M5"/>
<name>A0A4P6X4M5_HYDPS</name>
<dbReference type="SUPFAM" id="SSF52266">
    <property type="entry name" value="SGNH hydrolase"/>
    <property type="match status" value="1"/>
</dbReference>
<feature type="chain" id="PRO_5020351753" evidence="1">
    <location>
        <begin position="21"/>
        <end position="257"/>
    </location>
</feature>
<keyword evidence="4" id="KW-1185">Reference proteome</keyword>
<dbReference type="Proteomes" id="UP000293912">
    <property type="component" value="Chromosome"/>
</dbReference>
<protein>
    <submittedName>
        <fullName evidence="3">GDSL-like Lipase/Acylhydrolase</fullName>
    </submittedName>
</protein>
<evidence type="ECO:0000256" key="1">
    <source>
        <dbReference type="SAM" id="SignalP"/>
    </source>
</evidence>